<gene>
    <name evidence="17" type="ORF">CDD81_5862</name>
</gene>
<feature type="region of interest" description="Disordered" evidence="14">
    <location>
        <begin position="348"/>
        <end position="459"/>
    </location>
</feature>
<evidence type="ECO:0000256" key="15">
    <source>
        <dbReference type="SAM" id="SignalP"/>
    </source>
</evidence>
<proteinExistence type="inferred from homology"/>
<dbReference type="Gene3D" id="2.70.50.70">
    <property type="match status" value="1"/>
</dbReference>
<evidence type="ECO:0000256" key="8">
    <source>
        <dbReference type="ARBA" id="ARBA00023277"/>
    </source>
</evidence>
<dbReference type="CDD" id="cd21175">
    <property type="entry name" value="LPMO_AA9"/>
    <property type="match status" value="1"/>
</dbReference>
<dbReference type="Gene3D" id="3.30.60.10">
    <property type="entry name" value="Endochitinase-like"/>
    <property type="match status" value="1"/>
</dbReference>
<reference evidence="17 18" key="1">
    <citation type="submission" date="2017-06" db="EMBL/GenBank/DDBJ databases">
        <title>Ant-infecting Ophiocordyceps genomes reveal a high diversity of potential behavioral manipulation genes and a possible major role for enterotoxins.</title>
        <authorList>
            <person name="De Bekker C."/>
            <person name="Evans H.C."/>
            <person name="Brachmann A."/>
            <person name="Hughes D.P."/>
        </authorList>
    </citation>
    <scope>NUCLEOTIDE SEQUENCE [LARGE SCALE GENOMIC DNA]</scope>
    <source>
        <strain evidence="17 18">Map64</strain>
    </source>
</reference>
<dbReference type="CDD" id="cd11618">
    <property type="entry name" value="ChtBD1_1"/>
    <property type="match status" value="1"/>
</dbReference>
<evidence type="ECO:0000313" key="18">
    <source>
        <dbReference type="Proteomes" id="UP000226192"/>
    </source>
</evidence>
<dbReference type="InterPro" id="IPR005103">
    <property type="entry name" value="AA9_LPMO"/>
</dbReference>
<name>A0A2C5YGW8_9HYPO</name>
<feature type="disulfide bond" evidence="13">
    <location>
        <begin position="471"/>
        <end position="485"/>
    </location>
</feature>
<evidence type="ECO:0000256" key="12">
    <source>
        <dbReference type="ARBA" id="ARBA00047174"/>
    </source>
</evidence>
<protein>
    <recommendedName>
        <fullName evidence="12">lytic cellulose monooxygenase (C4-dehydrogenating)</fullName>
        <ecNumber evidence="12">1.14.99.56</ecNumber>
    </recommendedName>
</protein>
<keyword evidence="6" id="KW-0136">Cellulose degradation</keyword>
<dbReference type="InterPro" id="IPR049892">
    <property type="entry name" value="AA9"/>
</dbReference>
<evidence type="ECO:0000256" key="13">
    <source>
        <dbReference type="PROSITE-ProRule" id="PRU00261"/>
    </source>
</evidence>
<dbReference type="PROSITE" id="PS50941">
    <property type="entry name" value="CHIT_BIND_I_2"/>
    <property type="match status" value="1"/>
</dbReference>
<keyword evidence="5 15" id="KW-0732">Signal</keyword>
<feature type="domain" description="Chitin-binding type-1" evidence="16">
    <location>
        <begin position="452"/>
        <end position="498"/>
    </location>
</feature>
<keyword evidence="9" id="KW-0624">Polysaccharide degradation</keyword>
<evidence type="ECO:0000256" key="7">
    <source>
        <dbReference type="ARBA" id="ARBA00023157"/>
    </source>
</evidence>
<dbReference type="Proteomes" id="UP000226192">
    <property type="component" value="Unassembled WGS sequence"/>
</dbReference>
<dbReference type="EC" id="1.14.99.56" evidence="12"/>
<evidence type="ECO:0000256" key="1">
    <source>
        <dbReference type="ARBA" id="ARBA00001973"/>
    </source>
</evidence>
<dbReference type="OrthoDB" id="5985073at2759"/>
<feature type="compositionally biased region" description="Basic and acidic residues" evidence="14">
    <location>
        <begin position="406"/>
        <end position="421"/>
    </location>
</feature>
<evidence type="ECO:0000256" key="4">
    <source>
        <dbReference type="ARBA" id="ARBA00022669"/>
    </source>
</evidence>
<accession>A0A2C5YGW8</accession>
<evidence type="ECO:0000259" key="16">
    <source>
        <dbReference type="PROSITE" id="PS50941"/>
    </source>
</evidence>
<feature type="chain" id="PRO_5013016421" description="lytic cellulose monooxygenase (C4-dehydrogenating)" evidence="15">
    <location>
        <begin position="17"/>
        <end position="498"/>
    </location>
</feature>
<feature type="compositionally biased region" description="Basic and acidic residues" evidence="14">
    <location>
        <begin position="386"/>
        <end position="397"/>
    </location>
</feature>
<dbReference type="PANTHER" id="PTHR33353:SF32">
    <property type="entry name" value="ENDO-BETA-1,4-GLUCANASE D"/>
    <property type="match status" value="1"/>
</dbReference>
<comment type="catalytic activity">
    <reaction evidence="11">
        <text>[(1-&gt;4)-beta-D-glucosyl]n+m + reduced acceptor + O2 = 4-dehydro-beta-D-glucosyl-[(1-&gt;4)-beta-D-glucosyl]n-1 + [(1-&gt;4)-beta-D-glucosyl]m + acceptor + H2O.</text>
        <dbReference type="EC" id="1.14.99.56"/>
    </reaction>
</comment>
<evidence type="ECO:0000256" key="10">
    <source>
        <dbReference type="ARBA" id="ARBA00044502"/>
    </source>
</evidence>
<comment type="similarity">
    <text evidence="10">Belongs to the polysaccharide monooxygenase AA9 family.</text>
</comment>
<comment type="cofactor">
    <cofactor evidence="1">
        <name>Cu(2+)</name>
        <dbReference type="ChEBI" id="CHEBI:29036"/>
    </cofactor>
</comment>
<evidence type="ECO:0000256" key="2">
    <source>
        <dbReference type="ARBA" id="ARBA00004613"/>
    </source>
</evidence>
<evidence type="ECO:0000256" key="3">
    <source>
        <dbReference type="ARBA" id="ARBA00022525"/>
    </source>
</evidence>
<feature type="compositionally biased region" description="Basic and acidic residues" evidence="14">
    <location>
        <begin position="366"/>
        <end position="377"/>
    </location>
</feature>
<evidence type="ECO:0000256" key="9">
    <source>
        <dbReference type="ARBA" id="ARBA00023326"/>
    </source>
</evidence>
<evidence type="ECO:0000256" key="6">
    <source>
        <dbReference type="ARBA" id="ARBA00023001"/>
    </source>
</evidence>
<dbReference type="EMBL" id="NJET01000005">
    <property type="protein sequence ID" value="PHH66730.1"/>
    <property type="molecule type" value="Genomic_DNA"/>
</dbReference>
<dbReference type="Pfam" id="PF03443">
    <property type="entry name" value="AA9"/>
    <property type="match status" value="1"/>
</dbReference>
<evidence type="ECO:0000256" key="5">
    <source>
        <dbReference type="ARBA" id="ARBA00022729"/>
    </source>
</evidence>
<keyword evidence="18" id="KW-1185">Reference proteome</keyword>
<dbReference type="SUPFAM" id="SSF57016">
    <property type="entry name" value="Plant lectins/antimicrobial peptides"/>
    <property type="match status" value="1"/>
</dbReference>
<dbReference type="STRING" id="1399860.A0A2C5YGW8"/>
<organism evidence="17 18">
    <name type="scientific">Ophiocordyceps australis</name>
    <dbReference type="NCBI Taxonomy" id="1399860"/>
    <lineage>
        <taxon>Eukaryota</taxon>
        <taxon>Fungi</taxon>
        <taxon>Dikarya</taxon>
        <taxon>Ascomycota</taxon>
        <taxon>Pezizomycotina</taxon>
        <taxon>Sordariomycetes</taxon>
        <taxon>Hypocreomycetidae</taxon>
        <taxon>Hypocreales</taxon>
        <taxon>Ophiocordycipitaceae</taxon>
        <taxon>Ophiocordyceps</taxon>
    </lineage>
</organism>
<dbReference type="InterPro" id="IPR036861">
    <property type="entry name" value="Endochitinase-like_sf"/>
</dbReference>
<dbReference type="GO" id="GO:0005576">
    <property type="term" value="C:extracellular region"/>
    <property type="evidence" value="ECO:0007669"/>
    <property type="project" value="UniProtKB-SubCell"/>
</dbReference>
<evidence type="ECO:0000256" key="14">
    <source>
        <dbReference type="SAM" id="MobiDB-lite"/>
    </source>
</evidence>
<dbReference type="GO" id="GO:0030245">
    <property type="term" value="P:cellulose catabolic process"/>
    <property type="evidence" value="ECO:0007669"/>
    <property type="project" value="UniProtKB-KW"/>
</dbReference>
<keyword evidence="3" id="KW-0964">Secreted</keyword>
<sequence length="498" mass="52782">MKLLATVTGLASVANAHTLFTTLFINGENQGDGTCIRMPHDGETANGPIYPVDGPDMACGRDGAQPVAYTCPASPGSTLTFEFREWTDGSKPGVIAADHRGPCNVYVKKADASWKDQPAGSGWFKIWEDGFDQASNTWCVDRLIKNNGLLSVDLPKTLPPGYYLVRPELLALHAAAEGDPQFYTGCAQIFVGEGPDAPLDIPENKSASIPGHVNLGMPSLQVNLYSDKPLPAYQIPGPEVWTPSSNAPVKKMQQESGAVPSDCLIKNANWCAKPLAKHSDEPACWASVADCWKQSQACWDTAPPSGSANCPVWQEYCTQAENGCQNKQFDGPPQFDLKPRLVAVPGEIPKQWAGMGTNRSGQDNGDGAKYDAPKADPAKTPSGQKGSDKDDAPKADPAKAPSGQKGSDKNESNKGSNKGDADDNDSESDGAADQPAYKSVESESETKPVSKNGRCGGDDEVSCQGSAFGNCCSSKGWCGRSTRHCGVGCQGDFGKCRK</sequence>
<feature type="signal peptide" evidence="15">
    <location>
        <begin position="1"/>
        <end position="16"/>
    </location>
</feature>
<evidence type="ECO:0000256" key="11">
    <source>
        <dbReference type="ARBA" id="ARBA00045077"/>
    </source>
</evidence>
<dbReference type="AlphaFoldDB" id="A0A2C5YGW8"/>
<keyword evidence="4 13" id="KW-0147">Chitin-binding</keyword>
<dbReference type="InterPro" id="IPR001002">
    <property type="entry name" value="Chitin-bd_1"/>
</dbReference>
<comment type="subcellular location">
    <subcellularLocation>
        <location evidence="2">Secreted</location>
    </subcellularLocation>
</comment>
<dbReference type="GO" id="GO:0008061">
    <property type="term" value="F:chitin binding"/>
    <property type="evidence" value="ECO:0007669"/>
    <property type="project" value="UniProtKB-UniRule"/>
</dbReference>
<comment type="caution">
    <text evidence="13">Lacks conserved residue(s) required for the propagation of feature annotation.</text>
</comment>
<comment type="caution">
    <text evidence="17">The sequence shown here is derived from an EMBL/GenBank/DDBJ whole genome shotgun (WGS) entry which is preliminary data.</text>
</comment>
<keyword evidence="7 13" id="KW-1015">Disulfide bond</keyword>
<evidence type="ECO:0000313" key="17">
    <source>
        <dbReference type="EMBL" id="PHH66730.1"/>
    </source>
</evidence>
<keyword evidence="8" id="KW-0119">Carbohydrate metabolism</keyword>
<dbReference type="PANTHER" id="PTHR33353">
    <property type="entry name" value="PUTATIVE (AFU_ORTHOLOGUE AFUA_1G12560)-RELATED"/>
    <property type="match status" value="1"/>
</dbReference>